<proteinExistence type="predicted"/>
<dbReference type="AlphaFoldDB" id="A0A2P2LS32"/>
<organism evidence="1">
    <name type="scientific">Rhizophora mucronata</name>
    <name type="common">Asiatic mangrove</name>
    <dbReference type="NCBI Taxonomy" id="61149"/>
    <lineage>
        <taxon>Eukaryota</taxon>
        <taxon>Viridiplantae</taxon>
        <taxon>Streptophyta</taxon>
        <taxon>Embryophyta</taxon>
        <taxon>Tracheophyta</taxon>
        <taxon>Spermatophyta</taxon>
        <taxon>Magnoliopsida</taxon>
        <taxon>eudicotyledons</taxon>
        <taxon>Gunneridae</taxon>
        <taxon>Pentapetalae</taxon>
        <taxon>rosids</taxon>
        <taxon>fabids</taxon>
        <taxon>Malpighiales</taxon>
        <taxon>Rhizophoraceae</taxon>
        <taxon>Rhizophora</taxon>
    </lineage>
</organism>
<dbReference type="EMBL" id="GGEC01040296">
    <property type="protein sequence ID" value="MBX20780.1"/>
    <property type="molecule type" value="Transcribed_RNA"/>
</dbReference>
<protein>
    <submittedName>
        <fullName evidence="1">Uncharacterized protein</fullName>
    </submittedName>
</protein>
<evidence type="ECO:0000313" key="1">
    <source>
        <dbReference type="EMBL" id="MBX20780.1"/>
    </source>
</evidence>
<sequence>MPYNLMVAGDGNVMRVGMQASLRVIILKKVSWW</sequence>
<accession>A0A2P2LS32</accession>
<name>A0A2P2LS32_RHIMU</name>
<reference evidence="1" key="1">
    <citation type="submission" date="2018-02" db="EMBL/GenBank/DDBJ databases">
        <title>Rhizophora mucronata_Transcriptome.</title>
        <authorList>
            <person name="Meera S.P."/>
            <person name="Sreeshan A."/>
            <person name="Augustine A."/>
        </authorList>
    </citation>
    <scope>NUCLEOTIDE SEQUENCE</scope>
    <source>
        <tissue evidence="1">Leaf</tissue>
    </source>
</reference>